<proteinExistence type="predicted"/>
<protein>
    <submittedName>
        <fullName evidence="1">Uncharacterized protein</fullName>
    </submittedName>
</protein>
<dbReference type="EMBL" id="FNBU01000002">
    <property type="protein sequence ID" value="SDF06053.1"/>
    <property type="molecule type" value="Genomic_DNA"/>
</dbReference>
<name>A0A1G7I0E9_9FIRM</name>
<accession>A0A1G7I0E9</accession>
<keyword evidence="2" id="KW-1185">Reference proteome</keyword>
<sequence>MTVFIRYIKEVILSKLGEDEKEFERLLYEMDFQKFERLLQNKLHDVGRTIVKAVLEKMDQLIKQDKMLRPGWVVCRK</sequence>
<dbReference type="Proteomes" id="UP000243333">
    <property type="component" value="Unassembled WGS sequence"/>
</dbReference>
<feature type="non-terminal residue" evidence="1">
    <location>
        <position position="77"/>
    </location>
</feature>
<gene>
    <name evidence="1" type="ORF">SAMN05660235_00260</name>
</gene>
<dbReference type="AlphaFoldDB" id="A0A1G7I0E9"/>
<reference evidence="2" key="1">
    <citation type="submission" date="2016-10" db="EMBL/GenBank/DDBJ databases">
        <authorList>
            <person name="Varghese N."/>
            <person name="Submissions S."/>
        </authorList>
    </citation>
    <scope>NUCLEOTIDE SEQUENCE [LARGE SCALE GENOMIC DNA]</scope>
    <source>
        <strain evidence="2">DSM 23256</strain>
    </source>
</reference>
<evidence type="ECO:0000313" key="2">
    <source>
        <dbReference type="Proteomes" id="UP000243333"/>
    </source>
</evidence>
<organism evidence="1 2">
    <name type="scientific">Sporolituus thermophilus DSM 23256</name>
    <dbReference type="NCBI Taxonomy" id="1123285"/>
    <lineage>
        <taxon>Bacteria</taxon>
        <taxon>Bacillati</taxon>
        <taxon>Bacillota</taxon>
        <taxon>Negativicutes</taxon>
        <taxon>Selenomonadales</taxon>
        <taxon>Sporomusaceae</taxon>
        <taxon>Sporolituus</taxon>
    </lineage>
</organism>
<evidence type="ECO:0000313" key="1">
    <source>
        <dbReference type="EMBL" id="SDF06053.1"/>
    </source>
</evidence>